<keyword evidence="6" id="KW-1185">Reference proteome</keyword>
<dbReference type="Gene3D" id="3.30.230.30">
    <property type="entry name" value="Impact, N-terminal domain"/>
    <property type="match status" value="1"/>
</dbReference>
<dbReference type="STRING" id="1047168.A0A0F4GU67"/>
<organism evidence="5 6">
    <name type="scientific">Zymoseptoria brevis</name>
    <dbReference type="NCBI Taxonomy" id="1047168"/>
    <lineage>
        <taxon>Eukaryota</taxon>
        <taxon>Fungi</taxon>
        <taxon>Dikarya</taxon>
        <taxon>Ascomycota</taxon>
        <taxon>Pezizomycotina</taxon>
        <taxon>Dothideomycetes</taxon>
        <taxon>Dothideomycetidae</taxon>
        <taxon>Mycosphaerellales</taxon>
        <taxon>Mycosphaerellaceae</taxon>
        <taxon>Zymoseptoria</taxon>
    </lineage>
</organism>
<dbReference type="GO" id="GO:0005737">
    <property type="term" value="C:cytoplasm"/>
    <property type="evidence" value="ECO:0007669"/>
    <property type="project" value="TreeGrafter"/>
</dbReference>
<feature type="region of interest" description="Disordered" evidence="3">
    <location>
        <begin position="190"/>
        <end position="215"/>
    </location>
</feature>
<evidence type="ECO:0000313" key="6">
    <source>
        <dbReference type="Proteomes" id="UP000033647"/>
    </source>
</evidence>
<dbReference type="InterPro" id="IPR020568">
    <property type="entry name" value="Ribosomal_Su5_D2-typ_SF"/>
</dbReference>
<name>A0A0F4GU67_9PEZI</name>
<keyword evidence="2" id="KW-0175">Coiled coil</keyword>
<dbReference type="InterPro" id="IPR001498">
    <property type="entry name" value="Impact_N"/>
</dbReference>
<dbReference type="GO" id="GO:0005840">
    <property type="term" value="C:ribosome"/>
    <property type="evidence" value="ECO:0007669"/>
    <property type="project" value="UniProtKB-KW"/>
</dbReference>
<dbReference type="Proteomes" id="UP000033647">
    <property type="component" value="Unassembled WGS sequence"/>
</dbReference>
<dbReference type="AlphaFoldDB" id="A0A0F4GU67"/>
<evidence type="ECO:0000313" key="5">
    <source>
        <dbReference type="EMBL" id="KJY00965.1"/>
    </source>
</evidence>
<dbReference type="EMBL" id="LAFY01000299">
    <property type="protein sequence ID" value="KJY00965.1"/>
    <property type="molecule type" value="Genomic_DNA"/>
</dbReference>
<comment type="similarity">
    <text evidence="1">Belongs to the IMPACT family.</text>
</comment>
<reference evidence="5 6" key="1">
    <citation type="submission" date="2015-03" db="EMBL/GenBank/DDBJ databases">
        <title>RNA-seq based gene annotation and comparative genomics of four Zymoseptoria species reveal species-specific pathogenicity related genes and transposable element activity.</title>
        <authorList>
            <person name="Grandaubert J."/>
            <person name="Bhattacharyya A."/>
            <person name="Stukenbrock E.H."/>
        </authorList>
    </citation>
    <scope>NUCLEOTIDE SEQUENCE [LARGE SCALE GENOMIC DNA]</scope>
    <source>
        <strain evidence="5 6">Zb18110</strain>
    </source>
</reference>
<evidence type="ECO:0000259" key="4">
    <source>
        <dbReference type="Pfam" id="PF01205"/>
    </source>
</evidence>
<protein>
    <submittedName>
        <fullName evidence="5">Ribosomal protein S5 domain 2-like protein</fullName>
    </submittedName>
</protein>
<gene>
    <name evidence="5" type="ORF">TI39_contig307g00068</name>
</gene>
<dbReference type="InterPro" id="IPR036956">
    <property type="entry name" value="Impact_N_sf"/>
</dbReference>
<dbReference type="Pfam" id="PF01205">
    <property type="entry name" value="Impact_N"/>
    <property type="match status" value="1"/>
</dbReference>
<comment type="caution">
    <text evidence="5">The sequence shown here is derived from an EMBL/GenBank/DDBJ whole genome shotgun (WGS) entry which is preliminary data.</text>
</comment>
<evidence type="ECO:0000256" key="3">
    <source>
        <dbReference type="SAM" id="MobiDB-lite"/>
    </source>
</evidence>
<feature type="domain" description="Impact N-terminal" evidence="4">
    <location>
        <begin position="31"/>
        <end position="135"/>
    </location>
</feature>
<dbReference type="InterPro" id="IPR023582">
    <property type="entry name" value="Impact"/>
</dbReference>
<keyword evidence="5" id="KW-0687">Ribonucleoprotein</keyword>
<keyword evidence="5" id="KW-0689">Ribosomal protein</keyword>
<proteinExistence type="inferred from homology"/>
<sequence length="261" mass="29401">MSLKRKQDDRDDIDVNSPDADISRSAAIYDRESKFYALYSPSLKPKQLQSIDEIQSAQHKVVGWRRESNQQSITKETQYVCGSDDDGEKYAGKKIEKVLESMKVSGTCVVARWFGGVMLGPVRFDHIDNCAREAVRRYQEVEAERRTKKRKIEEEEAEHERLAKSLVERDQSIVVLRELAAKKEKVVKQAQEGVDSVDASPPSTADAPVSSSQPAMDYTAMPLARLKAFDKARDATLSFLLKRIDKAEADLTSLEHGEKPP</sequence>
<dbReference type="GO" id="GO:0006446">
    <property type="term" value="P:regulation of translational initiation"/>
    <property type="evidence" value="ECO:0007669"/>
    <property type="project" value="TreeGrafter"/>
</dbReference>
<evidence type="ECO:0000256" key="1">
    <source>
        <dbReference type="ARBA" id="ARBA00007665"/>
    </source>
</evidence>
<evidence type="ECO:0000256" key="2">
    <source>
        <dbReference type="SAM" id="Coils"/>
    </source>
</evidence>
<dbReference type="PANTHER" id="PTHR16301">
    <property type="entry name" value="IMPACT-RELATED"/>
    <property type="match status" value="1"/>
</dbReference>
<dbReference type="PANTHER" id="PTHR16301:SF26">
    <property type="entry name" value="IMPACT FAMILY MEMBER C14C8.09C"/>
    <property type="match status" value="1"/>
</dbReference>
<dbReference type="SUPFAM" id="SSF54211">
    <property type="entry name" value="Ribosomal protein S5 domain 2-like"/>
    <property type="match status" value="1"/>
</dbReference>
<accession>A0A0F4GU67</accession>
<dbReference type="OrthoDB" id="69641at2759"/>
<dbReference type="GO" id="GO:0140469">
    <property type="term" value="P:GCN2-mediated signaling"/>
    <property type="evidence" value="ECO:0007669"/>
    <property type="project" value="TreeGrafter"/>
</dbReference>
<feature type="coiled-coil region" evidence="2">
    <location>
        <begin position="131"/>
        <end position="169"/>
    </location>
</feature>